<proteinExistence type="predicted"/>
<evidence type="ECO:0000259" key="3">
    <source>
        <dbReference type="Pfam" id="PF17829"/>
    </source>
</evidence>
<evidence type="ECO:0000256" key="1">
    <source>
        <dbReference type="ARBA" id="ARBA00022801"/>
    </source>
</evidence>
<dbReference type="PANTHER" id="PTHR37842">
    <property type="match status" value="1"/>
</dbReference>
<dbReference type="OrthoDB" id="4849794at2759"/>
<sequence>MNLVVFVLSLATFATKSAAIGQPASLGFTETAGGLKLSSSGSAPTIVIDSKDWAGVVRAGNDLASDFGLVTGTKGKVVTSTSGLSNAPVIIVGTIGKSPLIDSLVVSTKLDVSAIKGKWESFTSQLIEDPVDGIKSALVLAGSDKRGTIYAIYDVSEQIGVSPWYWWADVPPKKKTDIYALPMKKSQGPPSIKYRGIFLNDEQPALTNWVNANYGGKYDSRFHAKVFELLLRLRANYFWPAMWNSKFYVDDSKNGPLADEMGIVMGTSHTEPMARADKEKTKPWDWKSNQNNLKKYMQDGLNRAKGWETLWTVGMRGDGDTGSPTLDAKSLVDVINYQQSILKSTLGLSNLSSVPQMWCVYKEVGGYYQDGMKIPDDVTILWSDDNSGNIQRLPIPSEVNREGGAGIYYHFDYVGDPRNYKWINTIQLSKTWEQMHLAWQRAASEIWIVNVGDLKPLEIPISHFLDMAYNMDKFTSPASTDSWLEAWATREFGSGVATGTAEAMSTYGKLIVRRKYELLDKTPFMLSTVNYDEAENVLNEWASLQNRTQALYDTLDTATQTAFFEMVLHPIMAGRIVQQVYINAARNSAYASQKRMSTNKLADDVKAAYAQDGVIQKRYHGLSNGKWNHMMDQVHFGYNNWQDPGSNSMPSVKTIATTAPSTGMLGVSVQNNAASSPGDAAPTLSGMDPFTPENRTIDIYARGSGSMDFTVASSVSYVKITPSTGTVSYPSGTSDIRATILVDWASAPTGSSTVSITVTPKTGTAVKLDLPLNNVAVPADFKGYVESNGAVAMEMQHLTSRTSGADGTSLEVIPNYGRTDSGLTLLPSTATSQTTTSGPKAVYSFYAFTSSANAKVTVYMPPSFNINPSSPLKFAVALDQTTPTSTSPVPSAILGAMPGGWSDAVINGARVVTANIGKVDPGKHELSLWLLEPGTVVHRLVIDLGGVKSSYLGPPESTKLGF</sequence>
<dbReference type="InterPro" id="IPR042301">
    <property type="entry name" value="GH115_sf"/>
</dbReference>
<evidence type="ECO:0000313" key="4">
    <source>
        <dbReference type="EMBL" id="KAJ4368477.1"/>
    </source>
</evidence>
<keyword evidence="5" id="KW-1185">Reference proteome</keyword>
<comment type="caution">
    <text evidence="4">The sequence shown here is derived from an EMBL/GenBank/DDBJ whole genome shotgun (WGS) entry which is preliminary data.</text>
</comment>
<gene>
    <name evidence="4" type="ORF">N0V83_006834</name>
</gene>
<protein>
    <recommendedName>
        <fullName evidence="3">Gylcosyl hydrolase 115 C-terminal domain-containing protein</fullName>
    </recommendedName>
</protein>
<feature type="chain" id="PRO_5040776393" description="Gylcosyl hydrolase 115 C-terminal domain-containing protein" evidence="2">
    <location>
        <begin position="20"/>
        <end position="962"/>
    </location>
</feature>
<dbReference type="AlphaFoldDB" id="A0A9W9CLH5"/>
<organism evidence="4 5">
    <name type="scientific">Neocucurbitaria cava</name>
    <dbReference type="NCBI Taxonomy" id="798079"/>
    <lineage>
        <taxon>Eukaryota</taxon>
        <taxon>Fungi</taxon>
        <taxon>Dikarya</taxon>
        <taxon>Ascomycota</taxon>
        <taxon>Pezizomycotina</taxon>
        <taxon>Dothideomycetes</taxon>
        <taxon>Pleosporomycetidae</taxon>
        <taxon>Pleosporales</taxon>
        <taxon>Pleosporineae</taxon>
        <taxon>Cucurbitariaceae</taxon>
        <taxon>Neocucurbitaria</taxon>
    </lineage>
</organism>
<dbReference type="InterPro" id="IPR029018">
    <property type="entry name" value="Hex-like_dom2"/>
</dbReference>
<dbReference type="Proteomes" id="UP001140560">
    <property type="component" value="Unassembled WGS sequence"/>
</dbReference>
<accession>A0A9W9CLH5</accession>
<evidence type="ECO:0000256" key="2">
    <source>
        <dbReference type="SAM" id="SignalP"/>
    </source>
</evidence>
<dbReference type="PANTHER" id="PTHR37842:SF2">
    <property type="entry name" value="GYLCOSYL HYDROLASE 115 C-TERMINAL DOMAIN-CONTAINING PROTEIN"/>
    <property type="match status" value="1"/>
</dbReference>
<dbReference type="Gene3D" id="1.20.58.2150">
    <property type="match status" value="1"/>
</dbReference>
<name>A0A9W9CLH5_9PLEO</name>
<reference evidence="4" key="1">
    <citation type="submission" date="2022-10" db="EMBL/GenBank/DDBJ databases">
        <title>Tapping the CABI collections for fungal endophytes: first genome assemblies for Collariella, Neodidymelliopsis, Ascochyta clinopodiicola, Didymella pomorum, Didymosphaeria variabile, Neocosmospora piperis and Neocucurbitaria cava.</title>
        <authorList>
            <person name="Hill R."/>
        </authorList>
    </citation>
    <scope>NUCLEOTIDE SEQUENCE</scope>
    <source>
        <strain evidence="4">IMI 356814</strain>
    </source>
</reference>
<dbReference type="Gene3D" id="2.60.120.1620">
    <property type="match status" value="1"/>
</dbReference>
<dbReference type="Pfam" id="PF15979">
    <property type="entry name" value="Glyco_hydro_115"/>
    <property type="match status" value="1"/>
</dbReference>
<keyword evidence="2" id="KW-0732">Signal</keyword>
<dbReference type="InterPro" id="IPR031924">
    <property type="entry name" value="GH115"/>
</dbReference>
<keyword evidence="1" id="KW-0378">Hydrolase</keyword>
<dbReference type="Gene3D" id="3.30.379.10">
    <property type="entry name" value="Chitobiase/beta-hexosaminidase domain 2-like"/>
    <property type="match status" value="1"/>
</dbReference>
<feature type="domain" description="Gylcosyl hydrolase 115 C-terminal" evidence="3">
    <location>
        <begin position="783"/>
        <end position="956"/>
    </location>
</feature>
<dbReference type="GO" id="GO:0016787">
    <property type="term" value="F:hydrolase activity"/>
    <property type="evidence" value="ECO:0007669"/>
    <property type="project" value="UniProtKB-KW"/>
</dbReference>
<dbReference type="Gene3D" id="3.20.20.520">
    <property type="entry name" value="Glycosyl hydrolase family 115"/>
    <property type="match status" value="1"/>
</dbReference>
<dbReference type="Pfam" id="PF17829">
    <property type="entry name" value="GH115_C"/>
    <property type="match status" value="1"/>
</dbReference>
<dbReference type="InterPro" id="IPR041437">
    <property type="entry name" value="GH115_C"/>
</dbReference>
<evidence type="ECO:0000313" key="5">
    <source>
        <dbReference type="Proteomes" id="UP001140560"/>
    </source>
</evidence>
<dbReference type="EMBL" id="JAPEUY010000011">
    <property type="protein sequence ID" value="KAJ4368477.1"/>
    <property type="molecule type" value="Genomic_DNA"/>
</dbReference>
<feature type="signal peptide" evidence="2">
    <location>
        <begin position="1"/>
        <end position="19"/>
    </location>
</feature>